<feature type="chain" id="PRO_5013337896" evidence="1">
    <location>
        <begin position="18"/>
        <end position="224"/>
    </location>
</feature>
<evidence type="ECO:0000259" key="2">
    <source>
        <dbReference type="PROSITE" id="PS50206"/>
    </source>
</evidence>
<dbReference type="KEGG" id="alp:LPB137_11460"/>
<reference evidence="3 4" key="1">
    <citation type="submission" date="2017-01" db="EMBL/GenBank/DDBJ databases">
        <title>Genome sequencing of Arcobacter sp. LPB0137.</title>
        <authorList>
            <person name="Lee G.-W."/>
            <person name="Yi H."/>
        </authorList>
    </citation>
    <scope>NUCLEOTIDE SEQUENCE [LARGE SCALE GENOMIC DNA]</scope>
    <source>
        <strain evidence="3 4">LPB0137</strain>
    </source>
</reference>
<dbReference type="OrthoDB" id="9784513at2"/>
<dbReference type="SUPFAM" id="SSF52821">
    <property type="entry name" value="Rhodanese/Cell cycle control phosphatase"/>
    <property type="match status" value="1"/>
</dbReference>
<dbReference type="InterPro" id="IPR036873">
    <property type="entry name" value="Rhodanese-like_dom_sf"/>
</dbReference>
<evidence type="ECO:0000313" key="4">
    <source>
        <dbReference type="Proteomes" id="UP000186074"/>
    </source>
</evidence>
<evidence type="ECO:0000313" key="3">
    <source>
        <dbReference type="EMBL" id="APW66425.1"/>
    </source>
</evidence>
<feature type="domain" description="Rhodanese" evidence="2">
    <location>
        <begin position="110"/>
        <end position="222"/>
    </location>
</feature>
<dbReference type="RefSeq" id="WP_076088189.1">
    <property type="nucleotide sequence ID" value="NZ_CP019070.1"/>
</dbReference>
<name>A0A1P8KPF2_9BACT</name>
<sequence>MKKIILSSILTSALLCATDLQSIGVDVSYTDSNDEDKNITIIRKTPDNCKTVKFDPKTILGGNLVDASVPAECKKTFITYLGKVSPIKYSDKVETYGEVEVLEFIDKAKDDENMLLVDSRTTDWYLNQTIPSAINVPFIYLNKGQYPDDFLDAIDTLGVEVTKDGYDFTNAKELLLFCNGVWCGQSPLSMKNLISIGYPEEKLKWYRGGIQSWLSLGFPTIKPN</sequence>
<protein>
    <submittedName>
        <fullName evidence="3">Sulfurtransferase</fullName>
    </submittedName>
</protein>
<dbReference type="EMBL" id="CP019070">
    <property type="protein sequence ID" value="APW66425.1"/>
    <property type="molecule type" value="Genomic_DNA"/>
</dbReference>
<dbReference type="Pfam" id="PF00581">
    <property type="entry name" value="Rhodanese"/>
    <property type="match status" value="1"/>
</dbReference>
<feature type="signal peptide" evidence="1">
    <location>
        <begin position="1"/>
        <end position="17"/>
    </location>
</feature>
<dbReference type="SMART" id="SM00450">
    <property type="entry name" value="RHOD"/>
    <property type="match status" value="1"/>
</dbReference>
<dbReference type="STRING" id="1850254.LPB137_11460"/>
<accession>A0A1P8KPF2</accession>
<dbReference type="Gene3D" id="3.40.250.10">
    <property type="entry name" value="Rhodanese-like domain"/>
    <property type="match status" value="1"/>
</dbReference>
<dbReference type="CDD" id="cd00158">
    <property type="entry name" value="RHOD"/>
    <property type="match status" value="1"/>
</dbReference>
<dbReference type="AlphaFoldDB" id="A0A1P8KPF2"/>
<proteinExistence type="predicted"/>
<dbReference type="GO" id="GO:0016740">
    <property type="term" value="F:transferase activity"/>
    <property type="evidence" value="ECO:0007669"/>
    <property type="project" value="UniProtKB-KW"/>
</dbReference>
<dbReference type="PROSITE" id="PS50206">
    <property type="entry name" value="RHODANESE_3"/>
    <property type="match status" value="1"/>
</dbReference>
<keyword evidence="1" id="KW-0732">Signal</keyword>
<keyword evidence="4" id="KW-1185">Reference proteome</keyword>
<organism evidence="3 4">
    <name type="scientific">Poseidonibacter parvus</name>
    <dbReference type="NCBI Taxonomy" id="1850254"/>
    <lineage>
        <taxon>Bacteria</taxon>
        <taxon>Pseudomonadati</taxon>
        <taxon>Campylobacterota</taxon>
        <taxon>Epsilonproteobacteria</taxon>
        <taxon>Campylobacterales</taxon>
        <taxon>Arcobacteraceae</taxon>
        <taxon>Poseidonibacter</taxon>
    </lineage>
</organism>
<gene>
    <name evidence="3" type="ORF">LPB137_11460</name>
</gene>
<evidence type="ECO:0000256" key="1">
    <source>
        <dbReference type="SAM" id="SignalP"/>
    </source>
</evidence>
<dbReference type="InterPro" id="IPR001763">
    <property type="entry name" value="Rhodanese-like_dom"/>
</dbReference>
<dbReference type="Proteomes" id="UP000186074">
    <property type="component" value="Chromosome"/>
</dbReference>
<keyword evidence="3" id="KW-0808">Transferase</keyword>